<dbReference type="PROSITE" id="PS50994">
    <property type="entry name" value="INTEGRASE"/>
    <property type="match status" value="1"/>
</dbReference>
<evidence type="ECO:0000256" key="1">
    <source>
        <dbReference type="ARBA" id="ARBA00010879"/>
    </source>
</evidence>
<dbReference type="CDD" id="cd09273">
    <property type="entry name" value="RNase_HI_RT_Bel"/>
    <property type="match status" value="1"/>
</dbReference>
<dbReference type="InterPro" id="IPR012337">
    <property type="entry name" value="RNaseH-like_sf"/>
</dbReference>
<keyword evidence="6" id="KW-0378">Hydrolase</keyword>
<feature type="domain" description="Reverse transcriptase" evidence="9">
    <location>
        <begin position="124"/>
        <end position="315"/>
    </location>
</feature>
<reference evidence="12" key="2">
    <citation type="submission" date="2025-08" db="UniProtKB">
        <authorList>
            <consortium name="Ensembl"/>
        </authorList>
    </citation>
    <scope>IDENTIFICATION</scope>
</reference>
<feature type="domain" description="RNase H type-1" evidence="10">
    <location>
        <begin position="559"/>
        <end position="705"/>
    </location>
</feature>
<dbReference type="Gene3D" id="1.10.340.70">
    <property type="match status" value="1"/>
</dbReference>
<dbReference type="Gene3D" id="3.30.70.270">
    <property type="match status" value="2"/>
</dbReference>
<dbReference type="GO" id="GO:0016779">
    <property type="term" value="F:nucleotidyltransferase activity"/>
    <property type="evidence" value="ECO:0007669"/>
    <property type="project" value="UniProtKB-KW"/>
</dbReference>
<dbReference type="PROSITE" id="PS50878">
    <property type="entry name" value="RT_POL"/>
    <property type="match status" value="1"/>
</dbReference>
<dbReference type="InterPro" id="IPR041577">
    <property type="entry name" value="RT_RNaseH_2"/>
</dbReference>
<dbReference type="Proteomes" id="UP000314987">
    <property type="component" value="Unassembled WGS sequence"/>
</dbReference>
<dbReference type="PROSITE" id="PS50879">
    <property type="entry name" value="RNASE_H_1"/>
    <property type="match status" value="1"/>
</dbReference>
<dbReference type="InterPro" id="IPR036397">
    <property type="entry name" value="RNaseH_sf"/>
</dbReference>
<evidence type="ECO:0000256" key="7">
    <source>
        <dbReference type="SAM" id="MobiDB-lite"/>
    </source>
</evidence>
<dbReference type="Gene3D" id="3.10.20.370">
    <property type="match status" value="1"/>
</dbReference>
<dbReference type="PROSITE" id="PS50175">
    <property type="entry name" value="ASP_PROT_RETROV"/>
    <property type="match status" value="1"/>
</dbReference>
<dbReference type="CDD" id="cd03715">
    <property type="entry name" value="RT_ZFREV_like"/>
    <property type="match status" value="1"/>
</dbReference>
<dbReference type="Pfam" id="PF17919">
    <property type="entry name" value="RT_RNaseH_2"/>
    <property type="match status" value="1"/>
</dbReference>
<evidence type="ECO:0000256" key="5">
    <source>
        <dbReference type="ARBA" id="ARBA00022759"/>
    </source>
</evidence>
<dbReference type="SUPFAM" id="SSF56672">
    <property type="entry name" value="DNA/RNA polymerases"/>
    <property type="match status" value="1"/>
</dbReference>
<feature type="domain" description="Integrase catalytic" evidence="11">
    <location>
        <begin position="817"/>
        <end position="976"/>
    </location>
</feature>
<dbReference type="InterPro" id="IPR002156">
    <property type="entry name" value="RNaseH_domain"/>
</dbReference>
<dbReference type="FunFam" id="3.30.70.270:FF:000020">
    <property type="entry name" value="Transposon Tf2-6 polyprotein-like Protein"/>
    <property type="match status" value="1"/>
</dbReference>
<keyword evidence="3" id="KW-0548">Nucleotidyltransferase</keyword>
<keyword evidence="5" id="KW-0255">Endonuclease</keyword>
<dbReference type="Pfam" id="PF00665">
    <property type="entry name" value="rve"/>
    <property type="match status" value="1"/>
</dbReference>
<keyword evidence="13" id="KW-1185">Reference proteome</keyword>
<dbReference type="InterPro" id="IPR043128">
    <property type="entry name" value="Rev_trsase/Diguanyl_cyclase"/>
</dbReference>
<dbReference type="AlphaFoldDB" id="A0A4X2JV79"/>
<keyword evidence="4" id="KW-0540">Nuclease</keyword>
<dbReference type="Pfam" id="PF17921">
    <property type="entry name" value="Integrase_H2C2"/>
    <property type="match status" value="1"/>
</dbReference>
<dbReference type="GO" id="GO:0006508">
    <property type="term" value="P:proteolysis"/>
    <property type="evidence" value="ECO:0007669"/>
    <property type="project" value="InterPro"/>
</dbReference>
<protein>
    <submittedName>
        <fullName evidence="12">Uncharacterized protein</fullName>
    </submittedName>
</protein>
<evidence type="ECO:0000313" key="13">
    <source>
        <dbReference type="Proteomes" id="UP000314987"/>
    </source>
</evidence>
<dbReference type="InterPro" id="IPR000477">
    <property type="entry name" value="RT_dom"/>
</dbReference>
<organism evidence="12 13">
    <name type="scientific">Vombatus ursinus</name>
    <name type="common">Common wombat</name>
    <dbReference type="NCBI Taxonomy" id="29139"/>
    <lineage>
        <taxon>Eukaryota</taxon>
        <taxon>Metazoa</taxon>
        <taxon>Chordata</taxon>
        <taxon>Craniata</taxon>
        <taxon>Vertebrata</taxon>
        <taxon>Euteleostomi</taxon>
        <taxon>Mammalia</taxon>
        <taxon>Metatheria</taxon>
        <taxon>Diprotodontia</taxon>
        <taxon>Vombatidae</taxon>
        <taxon>Vombatus</taxon>
    </lineage>
</organism>
<feature type="domain" description="Peptidase A2" evidence="8">
    <location>
        <begin position="1"/>
        <end position="13"/>
    </location>
</feature>
<dbReference type="GO" id="GO:0004523">
    <property type="term" value="F:RNA-DNA hybrid ribonuclease activity"/>
    <property type="evidence" value="ECO:0007669"/>
    <property type="project" value="InterPro"/>
</dbReference>
<dbReference type="GO" id="GO:0004190">
    <property type="term" value="F:aspartic-type endopeptidase activity"/>
    <property type="evidence" value="ECO:0007669"/>
    <property type="project" value="InterPro"/>
</dbReference>
<evidence type="ECO:0000256" key="3">
    <source>
        <dbReference type="ARBA" id="ARBA00022695"/>
    </source>
</evidence>
<dbReference type="SUPFAM" id="SSF53098">
    <property type="entry name" value="Ribonuclease H-like"/>
    <property type="match status" value="2"/>
</dbReference>
<dbReference type="InterPro" id="IPR040643">
    <property type="entry name" value="MLVIN_C"/>
</dbReference>
<dbReference type="Gene3D" id="3.10.10.10">
    <property type="entry name" value="HIV Type 1 Reverse Transcriptase, subunit A, domain 1"/>
    <property type="match status" value="1"/>
</dbReference>
<evidence type="ECO:0000259" key="9">
    <source>
        <dbReference type="PROSITE" id="PS50878"/>
    </source>
</evidence>
<dbReference type="Pfam" id="PF18697">
    <property type="entry name" value="MLVIN_C"/>
    <property type="match status" value="1"/>
</dbReference>
<evidence type="ECO:0000256" key="2">
    <source>
        <dbReference type="ARBA" id="ARBA00022679"/>
    </source>
</evidence>
<name>A0A4X2JV79_VOMUR</name>
<comment type="similarity">
    <text evidence="1">Belongs to the beta type-B retroviral polymerase family. HERV class-II K(HML-2) pol subfamily.</text>
</comment>
<dbReference type="Pfam" id="PF00078">
    <property type="entry name" value="RVT_1"/>
    <property type="match status" value="1"/>
</dbReference>
<keyword evidence="2" id="KW-0808">Transferase</keyword>
<dbReference type="Pfam" id="PF00075">
    <property type="entry name" value="RNase_H"/>
    <property type="match status" value="1"/>
</dbReference>
<dbReference type="GeneTree" id="ENSGT00940000160750"/>
<dbReference type="InterPro" id="IPR001995">
    <property type="entry name" value="Peptidase_A2_cat"/>
</dbReference>
<dbReference type="Gene3D" id="3.30.420.10">
    <property type="entry name" value="Ribonuclease H-like superfamily/Ribonuclease H"/>
    <property type="match status" value="2"/>
</dbReference>
<evidence type="ECO:0000259" key="10">
    <source>
        <dbReference type="PROSITE" id="PS50879"/>
    </source>
</evidence>
<dbReference type="PANTHER" id="PTHR33064:SF38">
    <property type="entry name" value="LRRGT00076-LIKE"/>
    <property type="match status" value="1"/>
</dbReference>
<dbReference type="GO" id="GO:0015074">
    <property type="term" value="P:DNA integration"/>
    <property type="evidence" value="ECO:0007669"/>
    <property type="project" value="InterPro"/>
</dbReference>
<dbReference type="GO" id="GO:0003676">
    <property type="term" value="F:nucleic acid binding"/>
    <property type="evidence" value="ECO:0007669"/>
    <property type="project" value="InterPro"/>
</dbReference>
<evidence type="ECO:0000259" key="8">
    <source>
        <dbReference type="PROSITE" id="PS50175"/>
    </source>
</evidence>
<dbReference type="OMA" id="YARICAP"/>
<evidence type="ECO:0000256" key="6">
    <source>
        <dbReference type="ARBA" id="ARBA00022801"/>
    </source>
</evidence>
<accession>A0A4X2JV79</accession>
<reference evidence="12" key="3">
    <citation type="submission" date="2025-09" db="UniProtKB">
        <authorList>
            <consortium name="Ensembl"/>
        </authorList>
    </citation>
    <scope>IDENTIFICATION</scope>
</reference>
<dbReference type="Gene3D" id="2.30.30.850">
    <property type="match status" value="1"/>
</dbReference>
<dbReference type="InterPro" id="IPR001584">
    <property type="entry name" value="Integrase_cat-core"/>
</dbReference>
<dbReference type="PANTHER" id="PTHR33064">
    <property type="entry name" value="POL PROTEIN"/>
    <property type="match status" value="1"/>
</dbReference>
<dbReference type="InterPro" id="IPR041588">
    <property type="entry name" value="Integrase_H2C2"/>
</dbReference>
<evidence type="ECO:0000313" key="12">
    <source>
        <dbReference type="Ensembl" id="ENSVURP00010000942.1"/>
    </source>
</evidence>
<dbReference type="InterPro" id="IPR043502">
    <property type="entry name" value="DNA/RNA_pol_sf"/>
</dbReference>
<dbReference type="InterPro" id="IPR051320">
    <property type="entry name" value="Viral_Replic_Matur_Polypro"/>
</dbReference>
<evidence type="ECO:0000259" key="11">
    <source>
        <dbReference type="PROSITE" id="PS50994"/>
    </source>
</evidence>
<dbReference type="Ensembl" id="ENSVURT00010001092.1">
    <property type="protein sequence ID" value="ENSVURP00010000942.1"/>
    <property type="gene ID" value="ENSVURG00010000832.1"/>
</dbReference>
<dbReference type="STRING" id="29139.ENSVURP00010000942"/>
<feature type="region of interest" description="Disordered" evidence="7">
    <location>
        <begin position="1082"/>
        <end position="1110"/>
    </location>
</feature>
<reference evidence="13" key="1">
    <citation type="submission" date="2018-12" db="EMBL/GenBank/DDBJ databases">
        <authorList>
            <person name="Yazar S."/>
        </authorList>
    </citation>
    <scope>NUCLEOTIDE SEQUENCE [LARGE SCALE GENOMIC DNA]</scope>
</reference>
<proteinExistence type="inferred from homology"/>
<sequence length="1110" mass="121155">MPDCPYPLLGRDLLHKLQAVISFKGPTPTLGVSVPQLVLTCPLSEESRLLSPRWPSVDAPSPLLSQYRSLVPGVWAELNPFGLAAHQAPVVVQLLSTATPVRVQQYQVSRPALLGIKPHIDRLLQAGILRPCQSPWNTPLLPVRKPGSGDFRPVQDLREVNARVETVHPTVPNPYTLLSSLTPTRTWYTVLDLKDAFFSIPLAPISQPIFAFTWTDPSTGTSSQLTWTRLPQGYKNSPTLFGSALASDLARFRVSHPEVTLLQYVDDLLLAASSETTCRDATLHLLQLLDKSGYRVSGKKAQLCLQSVIYLGFTLQSGQRLLSRERVSAILGMPAPATRRGLREFLGMAGYCRLWILGFAEIAKPLYEALSGEPAKFLWGPRQEEAFNKLRGALASTPALALPDLTKPFRLYVSESQAVAKGVLTQPLGPWNRPVAYLSKQLDSVAAGWPTCLRTIAAVATLVREATKLTFGQPLEISASHHLEQLLHTPPTRWISNSRLTHYQSLLLDPTRITFSAPVTLNPATLLPNSPPASPLHDCLDVLDAIHTSRPGLTDVPMTSPDMILFTDGSSFVEDGIRRAGAAVVTPTETLWDAALPPGSSAQRAELVALTQALRLAKGKRVNIYTDSRYAFATVHVHGFVYQQRGLLTSAGKEIRNKRQIQDLLDAVWLPKEVAVIHVPAHTRGTDPQSQGNAAADRAARAAARRTPLPTFAVQTENLLPARPSYQSGDPDGVPEKGGWRRHPNGLLILPKALLPPLLMTLHDLTHLGGTRLYDLVSRHFYSPGMKQAAEEAARRCSTCAKINPRPATRVPADRPRGTFPGDHWEVDFTDMGPGQGGYRFLLVFIDTFSGWPEAFPVKAETATVVAKKLFFEIIPRFGLPASIGSDNGPSFVSATIQNLSKMLGLKWKLHCAYRPQSSGQVERMNRTLKEHIAKLKLETGDNWVSLLPFALLRARCTPNSSTLSLSPYEILYGAPPPVLPKVTGATPAPDFTNPTLLKSFQALREVQDAVRSVLKAAGRSSNPAATLEALTPGDWVLTRKLPAGSALEPRWTGPYQVILCNPSAVKVAGRKAWIHRSHIKKTPAPEPAAPPGTRTCITGPPGSPLYSLL</sequence>
<evidence type="ECO:0000256" key="4">
    <source>
        <dbReference type="ARBA" id="ARBA00022722"/>
    </source>
</evidence>